<dbReference type="RefSeq" id="WP_311688690.1">
    <property type="nucleotide sequence ID" value="NZ_JAVRHL010000001.1"/>
</dbReference>
<organism evidence="2 3">
    <name type="scientific">Tropicimonas omnivorans</name>
    <dbReference type="NCBI Taxonomy" id="3075590"/>
    <lineage>
        <taxon>Bacteria</taxon>
        <taxon>Pseudomonadati</taxon>
        <taxon>Pseudomonadota</taxon>
        <taxon>Alphaproteobacteria</taxon>
        <taxon>Rhodobacterales</taxon>
        <taxon>Roseobacteraceae</taxon>
        <taxon>Tropicimonas</taxon>
    </lineage>
</organism>
<evidence type="ECO:0000313" key="3">
    <source>
        <dbReference type="Proteomes" id="UP001265259"/>
    </source>
</evidence>
<feature type="domain" description="GSCFA" evidence="1">
    <location>
        <begin position="40"/>
        <end position="311"/>
    </location>
</feature>
<sequence>MRNHPYSDLPGHCFWSRTHRAADLPDPEVTPGLDISPEDRIATAGSCFAQHIAQRLQRSGYDYLVTEEAHPVIDPPVAKAFNYGTFSARFGNIYTARQLHQLALRAYGLFTPKEDVWEQPDGTLVDPFRPAIQPGGFSCRAAFLKDRERHFAAVRRMIEDASVFVFTFGLTEGWMSKEDGAVFGLAPGVAGGKFDPARHAFANFTASETAADFAAFAAFARERNPDLRFVVTVSPVPLAATARKDAGVLVANTYSKAALRVAAEEVSRTVERCWYFPSYEIITSAASKGAHFARDLRSVEPAGVDRVMRLFLRTCTRSGGPATDVDAAARRAAKAASKAAGVSSDEDAFTAEVGRTLDVICEETLIEEAAR</sequence>
<comment type="caution">
    <text evidence="2">The sequence shown here is derived from an EMBL/GenBank/DDBJ whole genome shotgun (WGS) entry which is preliminary data.</text>
</comment>
<keyword evidence="2" id="KW-0378">Hydrolase</keyword>
<accession>A0ABU3DBW7</accession>
<keyword evidence="3" id="KW-1185">Reference proteome</keyword>
<dbReference type="Pfam" id="PF08885">
    <property type="entry name" value="GSCFA"/>
    <property type="match status" value="1"/>
</dbReference>
<evidence type="ECO:0000259" key="1">
    <source>
        <dbReference type="Pfam" id="PF08885"/>
    </source>
</evidence>
<dbReference type="Proteomes" id="UP001265259">
    <property type="component" value="Unassembled WGS sequence"/>
</dbReference>
<reference evidence="2 3" key="1">
    <citation type="submission" date="2023-09" db="EMBL/GenBank/DDBJ databases">
        <authorList>
            <person name="Rey-Velasco X."/>
        </authorList>
    </citation>
    <scope>NUCLEOTIDE SEQUENCE [LARGE SCALE GENOMIC DNA]</scope>
    <source>
        <strain evidence="2 3">F158</strain>
    </source>
</reference>
<dbReference type="GO" id="GO:0016787">
    <property type="term" value="F:hydrolase activity"/>
    <property type="evidence" value="ECO:0007669"/>
    <property type="project" value="UniProtKB-KW"/>
</dbReference>
<dbReference type="InterPro" id="IPR014982">
    <property type="entry name" value="GSCFA"/>
</dbReference>
<evidence type="ECO:0000313" key="2">
    <source>
        <dbReference type="EMBL" id="MDT0681198.1"/>
    </source>
</evidence>
<name>A0ABU3DBW7_9RHOB</name>
<dbReference type="EMBL" id="JAVRHL010000001">
    <property type="protein sequence ID" value="MDT0681198.1"/>
    <property type="molecule type" value="Genomic_DNA"/>
</dbReference>
<dbReference type="EC" id="3.1.-.-" evidence="2"/>
<proteinExistence type="predicted"/>
<protein>
    <submittedName>
        <fullName evidence="2">GSCFA domain-containing protein</fullName>
        <ecNumber evidence="2">3.1.-.-</ecNumber>
    </submittedName>
</protein>
<gene>
    <name evidence="2" type="ORF">RM543_00765</name>
</gene>